<dbReference type="Gene3D" id="1.10.10.10">
    <property type="entry name" value="Winged helix-like DNA-binding domain superfamily/Winged helix DNA-binding domain"/>
    <property type="match status" value="2"/>
</dbReference>
<dbReference type="Pfam" id="PF01638">
    <property type="entry name" value="HxlR"/>
    <property type="match status" value="1"/>
</dbReference>
<keyword evidence="2" id="KW-0238">DNA-binding</keyword>
<dbReference type="PANTHER" id="PTHR33204:SF37">
    <property type="entry name" value="HTH-TYPE TRANSCRIPTIONAL REGULATOR YODB"/>
    <property type="match status" value="1"/>
</dbReference>
<dbReference type="EMBL" id="CP063374">
    <property type="protein sequence ID" value="QOV43021.1"/>
    <property type="molecule type" value="Genomic_DNA"/>
</dbReference>
<evidence type="ECO:0000313" key="7">
    <source>
        <dbReference type="Proteomes" id="UP000594008"/>
    </source>
</evidence>
<proteinExistence type="predicted"/>
<dbReference type="KEGG" id="schf:IPT68_25020"/>
<reference evidence="6 7" key="1">
    <citation type="submission" date="2020-10" db="EMBL/GenBank/DDBJ databases">
        <title>Streptomyces chromofuscus complate genome analysis.</title>
        <authorList>
            <person name="Anwar N."/>
        </authorList>
    </citation>
    <scope>NUCLEOTIDE SEQUENCE [LARGE SCALE GENOMIC DNA]</scope>
    <source>
        <strain evidence="6 7">DSM 40273</strain>
    </source>
</reference>
<dbReference type="Proteomes" id="UP000594008">
    <property type="component" value="Chromosome"/>
</dbReference>
<dbReference type="RefSeq" id="WP_189696612.1">
    <property type="nucleotide sequence ID" value="NZ_BMTA01000002.1"/>
</dbReference>
<dbReference type="SUPFAM" id="SSF46785">
    <property type="entry name" value="Winged helix' DNA-binding domain"/>
    <property type="match status" value="2"/>
</dbReference>
<evidence type="ECO:0000313" key="6">
    <source>
        <dbReference type="EMBL" id="QOV43021.1"/>
    </source>
</evidence>
<evidence type="ECO:0000256" key="2">
    <source>
        <dbReference type="ARBA" id="ARBA00023125"/>
    </source>
</evidence>
<keyword evidence="3" id="KW-0804">Transcription</keyword>
<feature type="region of interest" description="Disordered" evidence="4">
    <location>
        <begin position="219"/>
        <end position="285"/>
    </location>
</feature>
<feature type="compositionally biased region" description="Low complexity" evidence="4">
    <location>
        <begin position="246"/>
        <end position="255"/>
    </location>
</feature>
<dbReference type="InterPro" id="IPR002577">
    <property type="entry name" value="HTH_HxlR"/>
</dbReference>
<evidence type="ECO:0000256" key="4">
    <source>
        <dbReference type="SAM" id="MobiDB-lite"/>
    </source>
</evidence>
<keyword evidence="7" id="KW-1185">Reference proteome</keyword>
<name>A0A7M2T6C1_STRCW</name>
<feature type="compositionally biased region" description="Polar residues" evidence="4">
    <location>
        <begin position="225"/>
        <end position="240"/>
    </location>
</feature>
<protein>
    <submittedName>
        <fullName evidence="6">Helix-turn-helix transcriptional regulator</fullName>
    </submittedName>
</protein>
<dbReference type="InterPro" id="IPR036390">
    <property type="entry name" value="WH_DNA-bd_sf"/>
</dbReference>
<dbReference type="AlphaFoldDB" id="A0A7M2T6C1"/>
<evidence type="ECO:0000259" key="5">
    <source>
        <dbReference type="PROSITE" id="PS51118"/>
    </source>
</evidence>
<evidence type="ECO:0000256" key="3">
    <source>
        <dbReference type="ARBA" id="ARBA00023163"/>
    </source>
</evidence>
<dbReference type="PROSITE" id="PS51118">
    <property type="entry name" value="HTH_HXLR"/>
    <property type="match status" value="1"/>
</dbReference>
<sequence length="285" mass="31106">MATTGLPPAADADIARVTEALHMITPRWNVRILLALNEPPQRYTQIAAKLPYLHSGQLHPKIRSLCDAGLALRSEYSARHVTYGLTQRGRQLLAVLPVIAAWAEEHLEKPEQPLSAIEQVEDCLTLLTRRQAPAILWVLKARQEASARALARIVIPDSYWTNIYPPLRQLINDGLVATAGLGQPYRLSPSGDGLGHVFGALSMWAAGRPVDHAARHPLWGRPDPSANTAPRTWVSHQSRLAPSAPPTAAVQTQPARRPAWHNGDLFSHATPVRPKAALPAGGARR</sequence>
<feature type="domain" description="HTH hxlR-type" evidence="5">
    <location>
        <begin position="15"/>
        <end position="111"/>
    </location>
</feature>
<evidence type="ECO:0000256" key="1">
    <source>
        <dbReference type="ARBA" id="ARBA00023015"/>
    </source>
</evidence>
<dbReference type="InterPro" id="IPR036388">
    <property type="entry name" value="WH-like_DNA-bd_sf"/>
</dbReference>
<accession>A0A7M2T6C1</accession>
<keyword evidence="1" id="KW-0805">Transcription regulation</keyword>
<organism evidence="6 7">
    <name type="scientific">Streptomyces chromofuscus</name>
    <dbReference type="NCBI Taxonomy" id="42881"/>
    <lineage>
        <taxon>Bacteria</taxon>
        <taxon>Bacillati</taxon>
        <taxon>Actinomycetota</taxon>
        <taxon>Actinomycetes</taxon>
        <taxon>Kitasatosporales</taxon>
        <taxon>Streptomycetaceae</taxon>
        <taxon>Streptomyces</taxon>
    </lineage>
</organism>
<dbReference type="PANTHER" id="PTHR33204">
    <property type="entry name" value="TRANSCRIPTIONAL REGULATOR, MARR FAMILY"/>
    <property type="match status" value="1"/>
</dbReference>
<dbReference type="GO" id="GO:0003677">
    <property type="term" value="F:DNA binding"/>
    <property type="evidence" value="ECO:0007669"/>
    <property type="project" value="UniProtKB-KW"/>
</dbReference>
<gene>
    <name evidence="6" type="ORF">IPT68_25020</name>
</gene>